<evidence type="ECO:0000313" key="1">
    <source>
        <dbReference type="EMBL" id="EGD45997.1"/>
    </source>
</evidence>
<dbReference type="EMBL" id="ACXX02000017">
    <property type="protein sequence ID" value="EGD45997.1"/>
    <property type="molecule type" value="Genomic_DNA"/>
</dbReference>
<dbReference type="Proteomes" id="UP000003860">
    <property type="component" value="Unassembled WGS sequence"/>
</dbReference>
<accession>F1THL5</accession>
<organism evidence="1 2">
    <name type="scientific">Ruminiclostridium papyrosolvens DSM 2782</name>
    <dbReference type="NCBI Taxonomy" id="588581"/>
    <lineage>
        <taxon>Bacteria</taxon>
        <taxon>Bacillati</taxon>
        <taxon>Bacillota</taxon>
        <taxon>Clostridia</taxon>
        <taxon>Eubacteriales</taxon>
        <taxon>Oscillospiraceae</taxon>
        <taxon>Ruminiclostridium</taxon>
    </lineage>
</organism>
<name>F1THL5_9FIRM</name>
<evidence type="ECO:0000313" key="2">
    <source>
        <dbReference type="Proteomes" id="UP000003860"/>
    </source>
</evidence>
<dbReference type="AlphaFoldDB" id="F1THL5"/>
<keyword evidence="2" id="KW-1185">Reference proteome</keyword>
<comment type="caution">
    <text evidence="1">The sequence shown here is derived from an EMBL/GenBank/DDBJ whole genome shotgun (WGS) entry which is preliminary data.</text>
</comment>
<sequence length="155" mass="17905">MINNTRLKSRLKATIVTLIMIVSIMIPQLTFAQGTYDSVYGPEPTPAGGFFWWKYSNDVNVKTYNTFDATESVEANVTADAKGEFSWAGQKFSIGVSGTVKCIFTRSRYDSWREYDRRWIELRDSTYTGHDYLQHCKVWQNHVYNGWVLGNYSKV</sequence>
<gene>
    <name evidence="1" type="ORF">Cpap_0603</name>
</gene>
<protein>
    <submittedName>
        <fullName evidence="1">Uncharacterized protein</fullName>
    </submittedName>
</protein>
<proteinExistence type="predicted"/>
<reference evidence="1" key="2">
    <citation type="submission" date="2011-01" db="EMBL/GenBank/DDBJ databases">
        <title>The Non-contiguous Finished genome of Clostridium papyrosolvens.</title>
        <authorList>
            <person name="Lucas S."/>
            <person name="Copeland A."/>
            <person name="Lapidus A."/>
            <person name="Cheng J.-F."/>
            <person name="Goodwin L."/>
            <person name="Pitluck S."/>
            <person name="Misra M."/>
            <person name="Chertkov O."/>
            <person name="Detter J.C."/>
            <person name="Han C."/>
            <person name="Tapia R."/>
            <person name="Land M."/>
            <person name="Hauser L."/>
            <person name="Kyrpides N."/>
            <person name="Ivanova N."/>
            <person name="Pagani I."/>
            <person name="Mouttaki H."/>
            <person name="He Z."/>
            <person name="Zhou J."/>
            <person name="Hemme C.L."/>
            <person name="Woyke T."/>
        </authorList>
    </citation>
    <scope>NUCLEOTIDE SEQUENCE [LARGE SCALE GENOMIC DNA]</scope>
    <source>
        <strain evidence="1">DSM 2782</strain>
    </source>
</reference>
<reference evidence="1" key="1">
    <citation type="submission" date="2009-07" db="EMBL/GenBank/DDBJ databases">
        <authorList>
            <consortium name="US DOE Joint Genome Institute (JGI-PGF)"/>
            <person name="Lucas S."/>
            <person name="Copeland A."/>
            <person name="Lapidus A."/>
            <person name="Glavina del Rio T."/>
            <person name="Tice H."/>
            <person name="Bruce D."/>
            <person name="Goodwin L."/>
            <person name="Pitluck S."/>
            <person name="Larimer F."/>
            <person name="Land M.L."/>
            <person name="Mouttaki H."/>
            <person name="He Z."/>
            <person name="Zhou J."/>
            <person name="Hemme C.L."/>
        </authorList>
    </citation>
    <scope>NUCLEOTIDE SEQUENCE [LARGE SCALE GENOMIC DNA]</scope>
    <source>
        <strain evidence="1">DSM 2782</strain>
    </source>
</reference>